<evidence type="ECO:0000313" key="2">
    <source>
        <dbReference type="EMBL" id="GAA4941156.1"/>
    </source>
</evidence>
<gene>
    <name evidence="2" type="ORF">GCM10023314_12650</name>
</gene>
<name>A0ABP9GH30_9FLAO</name>
<proteinExistence type="predicted"/>
<keyword evidence="3" id="KW-1185">Reference proteome</keyword>
<organism evidence="2 3">
    <name type="scientific">Algibacter agarivorans</name>
    <dbReference type="NCBI Taxonomy" id="1109741"/>
    <lineage>
        <taxon>Bacteria</taxon>
        <taxon>Pseudomonadati</taxon>
        <taxon>Bacteroidota</taxon>
        <taxon>Flavobacteriia</taxon>
        <taxon>Flavobacteriales</taxon>
        <taxon>Flavobacteriaceae</taxon>
        <taxon>Algibacter</taxon>
    </lineage>
</organism>
<evidence type="ECO:0008006" key="4">
    <source>
        <dbReference type="Google" id="ProtNLM"/>
    </source>
</evidence>
<dbReference type="RefSeq" id="WP_345190881.1">
    <property type="nucleotide sequence ID" value="NZ_BAABJJ010000013.1"/>
</dbReference>
<accession>A0ABP9GH30</accession>
<feature type="signal peptide" evidence="1">
    <location>
        <begin position="1"/>
        <end position="19"/>
    </location>
</feature>
<evidence type="ECO:0000256" key="1">
    <source>
        <dbReference type="SAM" id="SignalP"/>
    </source>
</evidence>
<protein>
    <recommendedName>
        <fullName evidence="4">Nicotinate-nucleotide adenylyltransferase</fullName>
    </recommendedName>
</protein>
<dbReference type="EMBL" id="BAABJJ010000013">
    <property type="protein sequence ID" value="GAA4941156.1"/>
    <property type="molecule type" value="Genomic_DNA"/>
</dbReference>
<dbReference type="Proteomes" id="UP001501302">
    <property type="component" value="Unassembled WGS sequence"/>
</dbReference>
<keyword evidence="1" id="KW-0732">Signal</keyword>
<evidence type="ECO:0000313" key="3">
    <source>
        <dbReference type="Proteomes" id="UP001501302"/>
    </source>
</evidence>
<reference evidence="3" key="1">
    <citation type="journal article" date="2019" name="Int. J. Syst. Evol. Microbiol.">
        <title>The Global Catalogue of Microorganisms (GCM) 10K type strain sequencing project: providing services to taxonomists for standard genome sequencing and annotation.</title>
        <authorList>
            <consortium name="The Broad Institute Genomics Platform"/>
            <consortium name="The Broad Institute Genome Sequencing Center for Infectious Disease"/>
            <person name="Wu L."/>
            <person name="Ma J."/>
        </authorList>
    </citation>
    <scope>NUCLEOTIDE SEQUENCE [LARGE SCALE GENOMIC DNA]</scope>
    <source>
        <strain evidence="3">JCM 18285</strain>
    </source>
</reference>
<comment type="caution">
    <text evidence="2">The sequence shown here is derived from an EMBL/GenBank/DDBJ whole genome shotgun (WGS) entry which is preliminary data.</text>
</comment>
<feature type="chain" id="PRO_5045197399" description="Nicotinate-nucleotide adenylyltransferase" evidence="1">
    <location>
        <begin position="20"/>
        <end position="165"/>
    </location>
</feature>
<dbReference type="Gene3D" id="3.10.450.360">
    <property type="match status" value="1"/>
</dbReference>
<sequence length="165" mass="19065">MKKLIFGLFIMGLTTQIYAQDPIQLPEVHIVHNYMYLSAAGSEDLAVPVENLQLKVSDFDVKELDVYSEEYDLYDVYFIIPEGKVLASYDKDGNLLSTAERYKNIKLPFPVSKAITKRFPNWAISKNIYLVNYHESGNIRKLYKVTLENGKKRIKVKVDDFGDFK</sequence>
<dbReference type="SUPFAM" id="SSF160574">
    <property type="entry name" value="BT0923-like"/>
    <property type="match status" value="1"/>
</dbReference>